<name>A0A3G2EBV8_9BURK</name>
<gene>
    <name evidence="2" type="ORF">D9M09_14700</name>
</gene>
<proteinExistence type="predicted"/>
<evidence type="ECO:0000313" key="3">
    <source>
        <dbReference type="Proteomes" id="UP000279594"/>
    </source>
</evidence>
<feature type="signal peptide" evidence="1">
    <location>
        <begin position="1"/>
        <end position="22"/>
    </location>
</feature>
<dbReference type="RefSeq" id="WP_121669711.1">
    <property type="nucleotide sequence ID" value="NZ_CP033019.1"/>
</dbReference>
<keyword evidence="1" id="KW-0732">Signal</keyword>
<sequence>MKKFHTIAVAMAAMAFASVASATTASIDKLSLYARAFGEIAYAHINNFMANQGLMLGVNNLTGLIPTMFEALDTVSREAVGFIPAVKRNSSAEKAALGQVITIPVTQQGTLIDITPGVTAAGTGGQTVAPNTMTISKSKAYEVLWGGEEQRGQLNAGTYNSTLLDQFMQGFRTLANAVEGDLASLAINASRAYGTAGTTPFGVSADLSDFAQSRKILIDNGAPQTDLQMVMNTAAAANMRGKQAGLFKVNEAGSEILLRTGSIALPVDGFYPHESGQIKSFTKGTGTNYTSNTAGYAAGATVVNIITGTGTVLAGDVVTWAGDPNKYVVAVGNTAAGPITLAAPGLLQAIPAAATAMTIGGSYTANLAFNRSAIQLITRAPAMPVGPDGKPMDMADDVVEMVDPISGLVYQIAMYKMYRQIKYEIGLAWGVKAAKSEHIALLLG</sequence>
<protein>
    <submittedName>
        <fullName evidence="2">P22 coat-protein 5 family protein</fullName>
    </submittedName>
</protein>
<organism evidence="2 3">
    <name type="scientific">Janthinobacterium agaricidamnosum</name>
    <dbReference type="NCBI Taxonomy" id="55508"/>
    <lineage>
        <taxon>Bacteria</taxon>
        <taxon>Pseudomonadati</taxon>
        <taxon>Pseudomonadota</taxon>
        <taxon>Betaproteobacteria</taxon>
        <taxon>Burkholderiales</taxon>
        <taxon>Oxalobacteraceae</taxon>
        <taxon>Janthinobacterium</taxon>
    </lineage>
</organism>
<keyword evidence="3" id="KW-1185">Reference proteome</keyword>
<dbReference type="AlphaFoldDB" id="A0A3G2EBV8"/>
<reference evidence="2 3" key="1">
    <citation type="submission" date="2018-10" db="EMBL/GenBank/DDBJ databases">
        <title>Effects of UV and annual dynamics of microbial communities in freshwater RAS systems.</title>
        <authorList>
            <person name="Bekkelund A.K."/>
            <person name="Hansen B.R."/>
            <person name="Stokken H."/>
            <person name="Eriksen B.F."/>
            <person name="Kashulin N.A."/>
        </authorList>
    </citation>
    <scope>NUCLEOTIDE SEQUENCE [LARGE SCALE GENOMIC DNA]</scope>
    <source>
        <strain evidence="2 3">BHSEK</strain>
    </source>
</reference>
<evidence type="ECO:0000256" key="1">
    <source>
        <dbReference type="SAM" id="SignalP"/>
    </source>
</evidence>
<accession>A0A3G2EBV8</accession>
<feature type="chain" id="PRO_5017949756" evidence="1">
    <location>
        <begin position="23"/>
        <end position="444"/>
    </location>
</feature>
<dbReference type="Proteomes" id="UP000279594">
    <property type="component" value="Chromosome"/>
</dbReference>
<evidence type="ECO:0000313" key="2">
    <source>
        <dbReference type="EMBL" id="AYM76909.1"/>
    </source>
</evidence>
<dbReference type="EMBL" id="CP033019">
    <property type="protein sequence ID" value="AYM76909.1"/>
    <property type="molecule type" value="Genomic_DNA"/>
</dbReference>